<dbReference type="GO" id="GO:0016757">
    <property type="term" value="F:glycosyltransferase activity"/>
    <property type="evidence" value="ECO:0007669"/>
    <property type="project" value="UniProtKB-UniRule"/>
</dbReference>
<sequence length="459" mass="52711">MKKYRQLALILITTFSVGTLLMYRHEYLKLRYVLEVLNFFGSPQETFNSNCAVLNETFLDQKQRHYRFSNPPPAWTKVDQHYIYSAFFKGYKDKDLIEAIAVGPHSNFYNFNCRVWFSNNGVINSIRGKFHFTTVYHSKSKETNIMSLYMYMLFCEPEENHDTVYGAHEPYGVIFTNGSSVNSRVFIPVHHQVSEVSTNWQSVMCVRPDKSGLQNSALVEFISFHRSIGVSDFIVYDSGVQHGILPILQSLAGRDGFSDSISVMTWNFPFSDAFIEDMVIQHDCLLRAADKVPLIMVSSWQDYLIPKVNNSLKHTLAPYIAQQSPVSLKLSNFVCCTNYPDNKQSQLSWPMALRKTQCLDPNTLMNSIYIHFDKYENLNLGLKKKLRSEALPLTAGVLHQYIDCDNYLSKLKLVTDKPILAKFLGNFMTDKLLILWKSGSLTKLRHSNIVGLNLQDFLS</sequence>
<keyword evidence="4 8" id="KW-0808">Transferase</keyword>
<organism evidence="9 10">
    <name type="scientific">Bemisia tabaci</name>
    <name type="common">Sweetpotato whitefly</name>
    <name type="synonym">Aleurodes tabaci</name>
    <dbReference type="NCBI Taxonomy" id="7038"/>
    <lineage>
        <taxon>Eukaryota</taxon>
        <taxon>Metazoa</taxon>
        <taxon>Ecdysozoa</taxon>
        <taxon>Arthropoda</taxon>
        <taxon>Hexapoda</taxon>
        <taxon>Insecta</taxon>
        <taxon>Pterygota</taxon>
        <taxon>Neoptera</taxon>
        <taxon>Paraneoptera</taxon>
        <taxon>Hemiptera</taxon>
        <taxon>Sternorrhyncha</taxon>
        <taxon>Aleyrodoidea</taxon>
        <taxon>Aleyrodidae</taxon>
        <taxon>Aleyrodinae</taxon>
        <taxon>Bemisia</taxon>
    </lineage>
</organism>
<evidence type="ECO:0000256" key="8">
    <source>
        <dbReference type="RuleBase" id="RU366017"/>
    </source>
</evidence>
<dbReference type="OrthoDB" id="6433308at2759"/>
<protein>
    <recommendedName>
        <fullName evidence="8">Glycosyltransferase family 92 protein</fullName>
        <ecNumber evidence="8">2.4.1.-</ecNumber>
    </recommendedName>
</protein>
<dbReference type="GO" id="GO:0016020">
    <property type="term" value="C:membrane"/>
    <property type="evidence" value="ECO:0007669"/>
    <property type="project" value="UniProtKB-SubCell"/>
</dbReference>
<keyword evidence="3 8" id="KW-0328">Glycosyltransferase</keyword>
<reference evidence="9" key="1">
    <citation type="submission" date="2021-12" db="EMBL/GenBank/DDBJ databases">
        <authorList>
            <person name="King R."/>
        </authorList>
    </citation>
    <scope>NUCLEOTIDE SEQUENCE</scope>
</reference>
<keyword evidence="7" id="KW-0472">Membrane</keyword>
<dbReference type="KEGG" id="btab:109034728"/>
<dbReference type="GO" id="GO:0005737">
    <property type="term" value="C:cytoplasm"/>
    <property type="evidence" value="ECO:0007669"/>
    <property type="project" value="TreeGrafter"/>
</dbReference>
<keyword evidence="5" id="KW-0812">Transmembrane</keyword>
<evidence type="ECO:0000313" key="10">
    <source>
        <dbReference type="Proteomes" id="UP001152759"/>
    </source>
</evidence>
<proteinExistence type="inferred from homology"/>
<evidence type="ECO:0000256" key="7">
    <source>
        <dbReference type="ARBA" id="ARBA00023136"/>
    </source>
</evidence>
<dbReference type="EMBL" id="OU963867">
    <property type="protein sequence ID" value="CAH0392511.1"/>
    <property type="molecule type" value="Genomic_DNA"/>
</dbReference>
<dbReference type="Pfam" id="PF01697">
    <property type="entry name" value="Glyco_transf_92"/>
    <property type="match status" value="1"/>
</dbReference>
<gene>
    <name evidence="9" type="ORF">BEMITA_LOCUS11024</name>
</gene>
<comment type="subcellular location">
    <subcellularLocation>
        <location evidence="1">Membrane</location>
        <topology evidence="1">Single-pass membrane protein</topology>
    </subcellularLocation>
</comment>
<evidence type="ECO:0000313" key="9">
    <source>
        <dbReference type="EMBL" id="CAH0392511.1"/>
    </source>
</evidence>
<dbReference type="AlphaFoldDB" id="A0A9P0AE51"/>
<evidence type="ECO:0000256" key="2">
    <source>
        <dbReference type="ARBA" id="ARBA00007647"/>
    </source>
</evidence>
<comment type="similarity">
    <text evidence="2 8">Belongs to the glycosyltransferase 92 family.</text>
</comment>
<dbReference type="InterPro" id="IPR008166">
    <property type="entry name" value="Glyco_transf_92"/>
</dbReference>
<keyword evidence="6" id="KW-1133">Transmembrane helix</keyword>
<keyword evidence="10" id="KW-1185">Reference proteome</keyword>
<dbReference type="PANTHER" id="PTHR21461">
    <property type="entry name" value="GLYCOSYLTRANSFERASE FAMILY 92 PROTEIN"/>
    <property type="match status" value="1"/>
</dbReference>
<evidence type="ECO:0000256" key="1">
    <source>
        <dbReference type="ARBA" id="ARBA00004167"/>
    </source>
</evidence>
<evidence type="ECO:0000256" key="3">
    <source>
        <dbReference type="ARBA" id="ARBA00022676"/>
    </source>
</evidence>
<evidence type="ECO:0000256" key="6">
    <source>
        <dbReference type="ARBA" id="ARBA00022989"/>
    </source>
</evidence>
<evidence type="ECO:0000256" key="4">
    <source>
        <dbReference type="ARBA" id="ARBA00022679"/>
    </source>
</evidence>
<name>A0A9P0AE51_BEMTA</name>
<dbReference type="KEGG" id="btab:109041503"/>
<dbReference type="PANTHER" id="PTHR21461:SF87">
    <property type="entry name" value="GH12965P"/>
    <property type="match status" value="1"/>
</dbReference>
<accession>A0A9P0AE51</accession>
<evidence type="ECO:0000256" key="5">
    <source>
        <dbReference type="ARBA" id="ARBA00022692"/>
    </source>
</evidence>
<dbReference type="EC" id="2.4.1.-" evidence="8"/>
<dbReference type="Proteomes" id="UP001152759">
    <property type="component" value="Chromosome 6"/>
</dbReference>